<sequence>MPIKTLPGAALDAAQAIASDWLPAIRDHLSKGEHLVVLLPQASYDHDDWRRAMVRDLARAYAPTRVNFITEGSDEAVEESVEYLSKANGVTGQYLPLHTGARADG</sequence>
<comment type="caution">
    <text evidence="2">The sequence shown here is derived from an EMBL/GenBank/DDBJ whole genome shotgun (WGS) entry which is preliminary data.</text>
</comment>
<gene>
    <name evidence="2" type="ORF">GRI35_07320</name>
</gene>
<dbReference type="Proteomes" id="UP000460290">
    <property type="component" value="Unassembled WGS sequence"/>
</dbReference>
<protein>
    <recommendedName>
        <fullName evidence="1">Short chain dehydrogenase-like proteobacteria domain-containing protein</fullName>
    </recommendedName>
</protein>
<dbReference type="OrthoDB" id="7409402at2"/>
<name>A0A844Z7E9_9SPHN</name>
<dbReference type="EMBL" id="WTYZ01000001">
    <property type="protein sequence ID" value="MXO83176.1"/>
    <property type="molecule type" value="Genomic_DNA"/>
</dbReference>
<dbReference type="Pfam" id="PF21777">
    <property type="entry name" value="SDR-like"/>
    <property type="match status" value="1"/>
</dbReference>
<organism evidence="2 3">
    <name type="scientific">Pontixanthobacter aestiaquae</name>
    <dbReference type="NCBI Taxonomy" id="1509367"/>
    <lineage>
        <taxon>Bacteria</taxon>
        <taxon>Pseudomonadati</taxon>
        <taxon>Pseudomonadota</taxon>
        <taxon>Alphaproteobacteria</taxon>
        <taxon>Sphingomonadales</taxon>
        <taxon>Erythrobacteraceae</taxon>
        <taxon>Pontixanthobacter</taxon>
    </lineage>
</organism>
<accession>A0A844Z7E9</accession>
<reference evidence="2 3" key="1">
    <citation type="submission" date="2019-12" db="EMBL/GenBank/DDBJ databases">
        <title>Genomic-based taxomic classification of the family Erythrobacteraceae.</title>
        <authorList>
            <person name="Xu L."/>
        </authorList>
    </citation>
    <scope>NUCLEOTIDE SEQUENCE [LARGE SCALE GENOMIC DNA]</scope>
    <source>
        <strain evidence="2 3">KCTC 42006</strain>
    </source>
</reference>
<keyword evidence="3" id="KW-1185">Reference proteome</keyword>
<dbReference type="InterPro" id="IPR048623">
    <property type="entry name" value="SDR-like_proteobact"/>
</dbReference>
<proteinExistence type="predicted"/>
<dbReference type="AlphaFoldDB" id="A0A844Z7E9"/>
<feature type="domain" description="Short chain dehydrogenase-like proteobacteria" evidence="1">
    <location>
        <begin position="2"/>
        <end position="97"/>
    </location>
</feature>
<dbReference type="RefSeq" id="WP_160613556.1">
    <property type="nucleotide sequence ID" value="NZ_JAUFQM010000001.1"/>
</dbReference>
<evidence type="ECO:0000259" key="1">
    <source>
        <dbReference type="Pfam" id="PF21777"/>
    </source>
</evidence>
<evidence type="ECO:0000313" key="2">
    <source>
        <dbReference type="EMBL" id="MXO83176.1"/>
    </source>
</evidence>
<evidence type="ECO:0000313" key="3">
    <source>
        <dbReference type="Proteomes" id="UP000460290"/>
    </source>
</evidence>